<proteinExistence type="predicted"/>
<dbReference type="EMBL" id="VSRR010021905">
    <property type="protein sequence ID" value="MPC64306.1"/>
    <property type="molecule type" value="Genomic_DNA"/>
</dbReference>
<organism evidence="2 3">
    <name type="scientific">Portunus trituberculatus</name>
    <name type="common">Swimming crab</name>
    <name type="synonym">Neptunus trituberculatus</name>
    <dbReference type="NCBI Taxonomy" id="210409"/>
    <lineage>
        <taxon>Eukaryota</taxon>
        <taxon>Metazoa</taxon>
        <taxon>Ecdysozoa</taxon>
        <taxon>Arthropoda</taxon>
        <taxon>Crustacea</taxon>
        <taxon>Multicrustacea</taxon>
        <taxon>Malacostraca</taxon>
        <taxon>Eumalacostraca</taxon>
        <taxon>Eucarida</taxon>
        <taxon>Decapoda</taxon>
        <taxon>Pleocyemata</taxon>
        <taxon>Brachyura</taxon>
        <taxon>Eubrachyura</taxon>
        <taxon>Portunoidea</taxon>
        <taxon>Portunidae</taxon>
        <taxon>Portuninae</taxon>
        <taxon>Portunus</taxon>
    </lineage>
</organism>
<protein>
    <submittedName>
        <fullName evidence="2">Uncharacterized protein</fullName>
    </submittedName>
</protein>
<comment type="caution">
    <text evidence="2">The sequence shown here is derived from an EMBL/GenBank/DDBJ whole genome shotgun (WGS) entry which is preliminary data.</text>
</comment>
<dbReference type="Proteomes" id="UP000324222">
    <property type="component" value="Unassembled WGS sequence"/>
</dbReference>
<name>A0A5B7H345_PORTR</name>
<evidence type="ECO:0000313" key="2">
    <source>
        <dbReference type="EMBL" id="MPC64306.1"/>
    </source>
</evidence>
<keyword evidence="1" id="KW-0472">Membrane</keyword>
<feature type="transmembrane region" description="Helical" evidence="1">
    <location>
        <begin position="12"/>
        <end position="38"/>
    </location>
</feature>
<sequence>MFLNVLDYFRYYVFTFVSMKYSIVINYVICVDTLLFLLTTECQSPAQHGRGRGSLSEMGVQSGTWHYLMQHLLHSLHFSLVHLYHFYLMIHPHSI</sequence>
<keyword evidence="1" id="KW-1133">Transmembrane helix</keyword>
<dbReference type="AlphaFoldDB" id="A0A5B7H345"/>
<accession>A0A5B7H345</accession>
<keyword evidence="3" id="KW-1185">Reference proteome</keyword>
<reference evidence="2 3" key="1">
    <citation type="submission" date="2019-05" db="EMBL/GenBank/DDBJ databases">
        <title>Another draft genome of Portunus trituberculatus and its Hox gene families provides insights of decapod evolution.</title>
        <authorList>
            <person name="Jeong J.-H."/>
            <person name="Song I."/>
            <person name="Kim S."/>
            <person name="Choi T."/>
            <person name="Kim D."/>
            <person name="Ryu S."/>
            <person name="Kim W."/>
        </authorList>
    </citation>
    <scope>NUCLEOTIDE SEQUENCE [LARGE SCALE GENOMIC DNA]</scope>
    <source>
        <tissue evidence="2">Muscle</tissue>
    </source>
</reference>
<evidence type="ECO:0000256" key="1">
    <source>
        <dbReference type="SAM" id="Phobius"/>
    </source>
</evidence>
<gene>
    <name evidence="2" type="ORF">E2C01_058418</name>
</gene>
<keyword evidence="1" id="KW-0812">Transmembrane</keyword>
<evidence type="ECO:0000313" key="3">
    <source>
        <dbReference type="Proteomes" id="UP000324222"/>
    </source>
</evidence>